<evidence type="ECO:0000313" key="8">
    <source>
        <dbReference type="Proteomes" id="UP000177907"/>
    </source>
</evidence>
<dbReference type="InterPro" id="IPR007016">
    <property type="entry name" value="O-antigen_ligase-rel_domated"/>
</dbReference>
<dbReference type="InterPro" id="IPR051533">
    <property type="entry name" value="WaaL-like"/>
</dbReference>
<feature type="transmembrane region" description="Helical" evidence="5">
    <location>
        <begin position="259"/>
        <end position="292"/>
    </location>
</feature>
<evidence type="ECO:0000256" key="2">
    <source>
        <dbReference type="ARBA" id="ARBA00022692"/>
    </source>
</evidence>
<dbReference type="EMBL" id="MFQZ01000001">
    <property type="protein sequence ID" value="OGH88594.1"/>
    <property type="molecule type" value="Genomic_DNA"/>
</dbReference>
<feature type="transmembrane region" description="Helical" evidence="5">
    <location>
        <begin position="181"/>
        <end position="207"/>
    </location>
</feature>
<comment type="caution">
    <text evidence="7">The sequence shown here is derived from an EMBL/GenBank/DDBJ whole genome shotgun (WGS) entry which is preliminary data.</text>
</comment>
<feature type="transmembrane region" description="Helical" evidence="5">
    <location>
        <begin position="153"/>
        <end position="169"/>
    </location>
</feature>
<accession>A0A1F6NY69</accession>
<name>A0A1F6NY69_9BACT</name>
<feature type="transmembrane region" description="Helical" evidence="5">
    <location>
        <begin position="38"/>
        <end position="55"/>
    </location>
</feature>
<dbReference type="Proteomes" id="UP000177907">
    <property type="component" value="Unassembled WGS sequence"/>
</dbReference>
<feature type="transmembrane region" description="Helical" evidence="5">
    <location>
        <begin position="120"/>
        <end position="141"/>
    </location>
</feature>
<dbReference type="Pfam" id="PF04932">
    <property type="entry name" value="Wzy_C"/>
    <property type="match status" value="1"/>
</dbReference>
<reference evidence="7 8" key="1">
    <citation type="journal article" date="2016" name="Nat. Commun.">
        <title>Thousands of microbial genomes shed light on interconnected biogeochemical processes in an aquifer system.</title>
        <authorList>
            <person name="Anantharaman K."/>
            <person name="Brown C.T."/>
            <person name="Hug L.A."/>
            <person name="Sharon I."/>
            <person name="Castelle C.J."/>
            <person name="Probst A.J."/>
            <person name="Thomas B.C."/>
            <person name="Singh A."/>
            <person name="Wilkins M.J."/>
            <person name="Karaoz U."/>
            <person name="Brodie E.L."/>
            <person name="Williams K.H."/>
            <person name="Hubbard S.S."/>
            <person name="Banfield J.F."/>
        </authorList>
    </citation>
    <scope>NUCLEOTIDE SEQUENCE [LARGE SCALE GENOMIC DNA]</scope>
</reference>
<evidence type="ECO:0000256" key="1">
    <source>
        <dbReference type="ARBA" id="ARBA00004141"/>
    </source>
</evidence>
<organism evidence="7 8">
    <name type="scientific">Candidatus Magasanikbacteria bacterium RIFOXYC2_FULL_42_28</name>
    <dbReference type="NCBI Taxonomy" id="1798704"/>
    <lineage>
        <taxon>Bacteria</taxon>
        <taxon>Candidatus Magasanikiibacteriota</taxon>
    </lineage>
</organism>
<evidence type="ECO:0000256" key="3">
    <source>
        <dbReference type="ARBA" id="ARBA00022989"/>
    </source>
</evidence>
<dbReference type="PANTHER" id="PTHR37422">
    <property type="entry name" value="TEICHURONIC ACID BIOSYNTHESIS PROTEIN TUAE"/>
    <property type="match status" value="1"/>
</dbReference>
<evidence type="ECO:0000256" key="4">
    <source>
        <dbReference type="ARBA" id="ARBA00023136"/>
    </source>
</evidence>
<evidence type="ECO:0000313" key="7">
    <source>
        <dbReference type="EMBL" id="OGH88594.1"/>
    </source>
</evidence>
<dbReference type="STRING" id="1798704.A3J93_00635"/>
<dbReference type="AlphaFoldDB" id="A0A1F6NY69"/>
<comment type="subcellular location">
    <subcellularLocation>
        <location evidence="1">Membrane</location>
        <topology evidence="1">Multi-pass membrane protein</topology>
    </subcellularLocation>
</comment>
<dbReference type="GO" id="GO:0016020">
    <property type="term" value="C:membrane"/>
    <property type="evidence" value="ECO:0007669"/>
    <property type="project" value="UniProtKB-SubCell"/>
</dbReference>
<keyword evidence="2 5" id="KW-0812">Transmembrane</keyword>
<sequence>MSFFNRKQFFLFLIIFAATRLFSFWFSSNTPLWPAHWLNEFVAITYLLFTAYCLIKKYPLGWYLVAGEIILGGGGGYFSFAGVSLRTLLLIVSITIYGFQQLKQRLSATGGSHARGRRSAFGGEIWALLIVAGFSSIIGLSSQHNVKNILSDLIPYCFLLYYFPLKKLIADDKFKKNCFNLLAAAIVGNFLLVAFTFIGYNIGAFAIHDNFYWWWRAVAGGKVTALPFDYYRIVLNEHLLLAPLILWGFYKLITDNKNYLIWTLSALLLLILSINLTRAYILAIAVGALVLFSRAHWKQWLLTGVTFVAIFILGFSSIHLIASRGQSFGFDLLFGRIQSIVLPQTEDSSLSRLILLPKILEKIKSAPIIGSGLGDTVTAYSPTFKSEITTPHFDWGYLEIWAEMGLVGLFAWGLFLWKIIKNNLKKPLILSMLAALMVINITSPALFHVMGIIFLVTLVCHSERAERVEESLISS</sequence>
<feature type="transmembrane region" description="Helical" evidence="5">
    <location>
        <begin position="60"/>
        <end position="77"/>
    </location>
</feature>
<feature type="transmembrane region" description="Helical" evidence="5">
    <location>
        <begin position="9"/>
        <end position="26"/>
    </location>
</feature>
<dbReference type="PANTHER" id="PTHR37422:SF17">
    <property type="entry name" value="O-ANTIGEN LIGASE"/>
    <property type="match status" value="1"/>
</dbReference>
<feature type="transmembrane region" description="Helical" evidence="5">
    <location>
        <begin position="299"/>
        <end position="322"/>
    </location>
</feature>
<keyword evidence="3 5" id="KW-1133">Transmembrane helix</keyword>
<feature type="domain" description="O-antigen ligase-related" evidence="6">
    <location>
        <begin position="265"/>
        <end position="412"/>
    </location>
</feature>
<gene>
    <name evidence="7" type="ORF">A3J93_00635</name>
</gene>
<protein>
    <recommendedName>
        <fullName evidence="6">O-antigen ligase-related domain-containing protein</fullName>
    </recommendedName>
</protein>
<proteinExistence type="predicted"/>
<feature type="transmembrane region" description="Helical" evidence="5">
    <location>
        <begin position="400"/>
        <end position="420"/>
    </location>
</feature>
<feature type="transmembrane region" description="Helical" evidence="5">
    <location>
        <begin position="83"/>
        <end position="99"/>
    </location>
</feature>
<evidence type="ECO:0000256" key="5">
    <source>
        <dbReference type="SAM" id="Phobius"/>
    </source>
</evidence>
<feature type="transmembrane region" description="Helical" evidence="5">
    <location>
        <begin position="432"/>
        <end position="459"/>
    </location>
</feature>
<evidence type="ECO:0000259" key="6">
    <source>
        <dbReference type="Pfam" id="PF04932"/>
    </source>
</evidence>
<keyword evidence="4 5" id="KW-0472">Membrane</keyword>